<name>A0A1Y1QI64_9GAMM</name>
<evidence type="ECO:0000313" key="3">
    <source>
        <dbReference type="Proteomes" id="UP000192491"/>
    </source>
</evidence>
<feature type="domain" description="DUF4340" evidence="1">
    <location>
        <begin position="75"/>
        <end position="174"/>
    </location>
</feature>
<evidence type="ECO:0000259" key="1">
    <source>
        <dbReference type="Pfam" id="PF14238"/>
    </source>
</evidence>
<dbReference type="Proteomes" id="UP000192491">
    <property type="component" value="Unassembled WGS sequence"/>
</dbReference>
<dbReference type="Pfam" id="PF14238">
    <property type="entry name" value="DUF4340"/>
    <property type="match status" value="1"/>
</dbReference>
<accession>A0A1Y1QI64</accession>
<dbReference type="InterPro" id="IPR025641">
    <property type="entry name" value="DUF4340"/>
</dbReference>
<comment type="caution">
    <text evidence="2">The sequence shown here is derived from an EMBL/GenBank/DDBJ whole genome shotgun (WGS) entry which is preliminary data.</text>
</comment>
<proteinExistence type="predicted"/>
<dbReference type="AlphaFoldDB" id="A0A1Y1QI64"/>
<protein>
    <recommendedName>
        <fullName evidence="1">DUF4340 domain-containing protein</fullName>
    </recommendedName>
</protein>
<reference evidence="2 3" key="1">
    <citation type="submission" date="2017-01" db="EMBL/GenBank/DDBJ databases">
        <title>Novel large sulfur bacteria in the metagenomes of groundwater-fed chemosynthetic microbial mats in the Lake Huron basin.</title>
        <authorList>
            <person name="Sharrar A.M."/>
            <person name="Flood B.E."/>
            <person name="Bailey J.V."/>
            <person name="Jones D.S."/>
            <person name="Biddanda B."/>
            <person name="Ruberg S.A."/>
            <person name="Marcus D.N."/>
            <person name="Dick G.J."/>
        </authorList>
    </citation>
    <scope>NUCLEOTIDE SEQUENCE [LARGE SCALE GENOMIC DNA]</scope>
    <source>
        <strain evidence="2">A8</strain>
    </source>
</reference>
<gene>
    <name evidence="2" type="ORF">BWK73_31285</name>
</gene>
<organism evidence="2 3">
    <name type="scientific">Thiothrix lacustris</name>
    <dbReference type="NCBI Taxonomy" id="525917"/>
    <lineage>
        <taxon>Bacteria</taxon>
        <taxon>Pseudomonadati</taxon>
        <taxon>Pseudomonadota</taxon>
        <taxon>Gammaproteobacteria</taxon>
        <taxon>Thiotrichales</taxon>
        <taxon>Thiotrichaceae</taxon>
        <taxon>Thiothrix</taxon>
    </lineage>
</organism>
<evidence type="ECO:0000313" key="2">
    <source>
        <dbReference type="EMBL" id="OQX06286.1"/>
    </source>
</evidence>
<dbReference type="EMBL" id="MTEJ01000251">
    <property type="protein sequence ID" value="OQX06286.1"/>
    <property type="molecule type" value="Genomic_DNA"/>
</dbReference>
<sequence length="267" mass="28726">MSNATQIRRLGLNLALLLLVGGLGAVAWWQTNQPETLPETLLTLTRADITRVTITREPSSAKPDVIRLERAGERWRMLAPKQVAANATRISQLFTLLDETVAASYDATGKDLAQYGLAPASVSVAFNDATLWFGDDNPISRKRYLLHDGKVKLVSETVFGLLSGDVMALVDNKLVPEGRTVKAVALPDGFNAQAAGLLQNWQSASALRVEASSAAVSKGKVNLTLDDGNMLALDVLSNEGELVLANIVSGLHYVLAETQRKALLPQK</sequence>